<gene>
    <name evidence="6" type="ORF">COLO4_20834</name>
</gene>
<dbReference type="AlphaFoldDB" id="A0A1R3IWK5"/>
<keyword evidence="7" id="KW-1185">Reference proteome</keyword>
<dbReference type="GO" id="GO:0006952">
    <property type="term" value="P:defense response"/>
    <property type="evidence" value="ECO:0007669"/>
    <property type="project" value="UniProtKB-KW"/>
</dbReference>
<keyword evidence="4" id="KW-0067">ATP-binding</keyword>
<dbReference type="Gene3D" id="1.10.8.430">
    <property type="entry name" value="Helical domain of apoptotic protease-activating factors"/>
    <property type="match status" value="1"/>
</dbReference>
<evidence type="ECO:0000256" key="4">
    <source>
        <dbReference type="ARBA" id="ARBA00022840"/>
    </source>
</evidence>
<dbReference type="Proteomes" id="UP000187203">
    <property type="component" value="Unassembled WGS sequence"/>
</dbReference>
<dbReference type="PANTHER" id="PTHR36766:SF72">
    <property type="entry name" value="DISEASE RESISTANCE RPP13-LIKE PROTEIN 1"/>
    <property type="match status" value="1"/>
</dbReference>
<dbReference type="PANTHER" id="PTHR36766">
    <property type="entry name" value="PLANT BROAD-SPECTRUM MILDEW RESISTANCE PROTEIN RPW8"/>
    <property type="match status" value="1"/>
</dbReference>
<keyword evidence="3" id="KW-0611">Plant defense</keyword>
<dbReference type="InterPro" id="IPR032675">
    <property type="entry name" value="LRR_dom_sf"/>
</dbReference>
<evidence type="ECO:0000313" key="6">
    <source>
        <dbReference type="EMBL" id="OMO86962.1"/>
    </source>
</evidence>
<dbReference type="Pfam" id="PF18052">
    <property type="entry name" value="Rx_N"/>
    <property type="match status" value="1"/>
</dbReference>
<dbReference type="Gene3D" id="1.20.5.4130">
    <property type="match status" value="1"/>
</dbReference>
<dbReference type="EMBL" id="AWUE01017468">
    <property type="protein sequence ID" value="OMO86962.1"/>
    <property type="molecule type" value="Genomic_DNA"/>
</dbReference>
<dbReference type="GO" id="GO:0005524">
    <property type="term" value="F:ATP binding"/>
    <property type="evidence" value="ECO:0007669"/>
    <property type="project" value="UniProtKB-KW"/>
</dbReference>
<accession>A0A1R3IWK5</accession>
<name>A0A1R3IWK5_9ROSI</name>
<dbReference type="STRING" id="93759.A0A1R3IWK5"/>
<evidence type="ECO:0000256" key="3">
    <source>
        <dbReference type="ARBA" id="ARBA00022821"/>
    </source>
</evidence>
<evidence type="ECO:0000259" key="5">
    <source>
        <dbReference type="Pfam" id="PF18052"/>
    </source>
</evidence>
<evidence type="ECO:0000256" key="1">
    <source>
        <dbReference type="ARBA" id="ARBA00022737"/>
    </source>
</evidence>
<dbReference type="OrthoDB" id="25838at2759"/>
<feature type="domain" description="Disease resistance N-terminal" evidence="5">
    <location>
        <begin position="32"/>
        <end position="104"/>
    </location>
</feature>
<comment type="caution">
    <text evidence="6">The sequence shown here is derived from an EMBL/GenBank/DDBJ whole genome shotgun (WGS) entry which is preliminary data.</text>
</comment>
<keyword evidence="2" id="KW-0547">Nucleotide-binding</keyword>
<dbReference type="Gene3D" id="3.80.10.10">
    <property type="entry name" value="Ribonuclease Inhibitor"/>
    <property type="match status" value="2"/>
</dbReference>
<sequence>METVAAVGEALISTIFEGLLDKFTATSDLTNFAKNKKLDLELKKWHRILQSIKAVLADAEEKQVTNKTVRIWLTELRESAYEVEDVWDNLAYEAWKRKSKAQQQPRTKFEKLFIFPSGLKPNAVMFGVEMESKLKKITRRLQEIAKQKNELQLKEGELISMAYYKDQRPPTTTTSLVNQVNVFGREKDKEAILKLLLLVVDQKSIGNSSVCKIIVTTRNQNVSQITGNLLPAAYPLKELADDDCLSILACHVFGSKNFDAQPNLKEFGREIVKKCKGLPLAVKASAGLLRTKLLDKEHWEAALAKLEVLEIEGCKELTCLWPKRSELENMPCLKNLVIKSCPKLVSLVGEKEGLSCLSALKLKCLTIHDCMAMESLPDTFEMNDLEELEIFGCPSLIFFLEGKLPFTLKRLSIRNCRNIQCLLDGNKSHLEYLCIDDRLALESFLESGFQIPNLQIFHIFNINSLPNQMQKLTSLGELSLSNCEALESIPSSGLPPNITLLELCNCKNLKQPMLEWGLSKLNCLKELKITGACPAADMVSFPDDEGEMLPSTLTTLFMENMKNLESLSRGLRNLRDLEQLCMKDCPKLRTLPMTAMPVSLGRLYIFGCPLLQERCKKNRGEYWPIISHIPCLEID</sequence>
<organism evidence="6 7">
    <name type="scientific">Corchorus olitorius</name>
    <dbReference type="NCBI Taxonomy" id="93759"/>
    <lineage>
        <taxon>Eukaryota</taxon>
        <taxon>Viridiplantae</taxon>
        <taxon>Streptophyta</taxon>
        <taxon>Embryophyta</taxon>
        <taxon>Tracheophyta</taxon>
        <taxon>Spermatophyta</taxon>
        <taxon>Magnoliopsida</taxon>
        <taxon>eudicotyledons</taxon>
        <taxon>Gunneridae</taxon>
        <taxon>Pentapetalae</taxon>
        <taxon>rosids</taxon>
        <taxon>malvids</taxon>
        <taxon>Malvales</taxon>
        <taxon>Malvaceae</taxon>
        <taxon>Grewioideae</taxon>
        <taxon>Apeibeae</taxon>
        <taxon>Corchorus</taxon>
    </lineage>
</organism>
<dbReference type="InterPro" id="IPR027417">
    <property type="entry name" value="P-loop_NTPase"/>
</dbReference>
<keyword evidence="1" id="KW-0677">Repeat</keyword>
<reference evidence="7" key="1">
    <citation type="submission" date="2013-09" db="EMBL/GenBank/DDBJ databases">
        <title>Corchorus olitorius genome sequencing.</title>
        <authorList>
            <person name="Alam M."/>
            <person name="Haque M.S."/>
            <person name="Islam M.S."/>
            <person name="Emdad E.M."/>
            <person name="Islam M.M."/>
            <person name="Ahmed B."/>
            <person name="Halim A."/>
            <person name="Hossen Q.M.M."/>
            <person name="Hossain M.Z."/>
            <person name="Ahmed R."/>
            <person name="Khan M.M."/>
            <person name="Islam R."/>
            <person name="Rashid M.M."/>
            <person name="Khan S.A."/>
            <person name="Rahman M.S."/>
            <person name="Alam M."/>
            <person name="Yahiya A.S."/>
            <person name="Khan M.S."/>
            <person name="Azam M.S."/>
            <person name="Haque T."/>
            <person name="Lashkar M.Z.H."/>
            <person name="Akhand A.I."/>
            <person name="Morshed G."/>
            <person name="Roy S."/>
            <person name="Uddin K.S."/>
            <person name="Rabeya T."/>
            <person name="Hossain A.S."/>
            <person name="Chowdhury A."/>
            <person name="Snigdha A.R."/>
            <person name="Mortoza M.S."/>
            <person name="Matin S.A."/>
            <person name="Hoque S.M.E."/>
            <person name="Islam M.K."/>
            <person name="Roy D.K."/>
            <person name="Haider R."/>
            <person name="Moosa M.M."/>
            <person name="Elias S.M."/>
            <person name="Hasan A.M."/>
            <person name="Jahan S."/>
            <person name="Shafiuddin M."/>
            <person name="Mahmood N."/>
            <person name="Shommy N.S."/>
        </authorList>
    </citation>
    <scope>NUCLEOTIDE SEQUENCE [LARGE SCALE GENOMIC DNA]</scope>
    <source>
        <strain evidence="7">cv. O-4</strain>
    </source>
</reference>
<dbReference type="SUPFAM" id="SSF52540">
    <property type="entry name" value="P-loop containing nucleoside triphosphate hydrolases"/>
    <property type="match status" value="1"/>
</dbReference>
<protein>
    <submittedName>
        <fullName evidence="6">NB-ARC domain-containing protein</fullName>
    </submittedName>
</protein>
<dbReference type="SUPFAM" id="SSF52058">
    <property type="entry name" value="L domain-like"/>
    <property type="match status" value="1"/>
</dbReference>
<proteinExistence type="predicted"/>
<dbReference type="InterPro" id="IPR041118">
    <property type="entry name" value="Rx_N"/>
</dbReference>
<dbReference type="GO" id="GO:0043531">
    <property type="term" value="F:ADP binding"/>
    <property type="evidence" value="ECO:0007669"/>
    <property type="project" value="InterPro"/>
</dbReference>
<dbReference type="InterPro" id="IPR042197">
    <property type="entry name" value="Apaf_helical"/>
</dbReference>
<evidence type="ECO:0000313" key="7">
    <source>
        <dbReference type="Proteomes" id="UP000187203"/>
    </source>
</evidence>
<dbReference type="GO" id="GO:0051707">
    <property type="term" value="P:response to other organism"/>
    <property type="evidence" value="ECO:0007669"/>
    <property type="project" value="UniProtKB-ARBA"/>
</dbReference>
<evidence type="ECO:0000256" key="2">
    <source>
        <dbReference type="ARBA" id="ARBA00022741"/>
    </source>
</evidence>